<dbReference type="NCBIfam" id="TIGR01409">
    <property type="entry name" value="TAT_signal_seq"/>
    <property type="match status" value="1"/>
</dbReference>
<dbReference type="InterPro" id="IPR019546">
    <property type="entry name" value="TAT_signal_bac_arc"/>
</dbReference>
<dbReference type="Proteomes" id="UP000238157">
    <property type="component" value="Unassembled WGS sequence"/>
</dbReference>
<proteinExistence type="predicted"/>
<evidence type="ECO:0000259" key="1">
    <source>
        <dbReference type="Pfam" id="PF01261"/>
    </source>
</evidence>
<dbReference type="EMBL" id="PVTR01000010">
    <property type="protein sequence ID" value="PRY85890.1"/>
    <property type="molecule type" value="Genomic_DNA"/>
</dbReference>
<dbReference type="SUPFAM" id="SSF51658">
    <property type="entry name" value="Xylose isomerase-like"/>
    <property type="match status" value="1"/>
</dbReference>
<feature type="domain" description="Xylose isomerase-like TIM barrel" evidence="1">
    <location>
        <begin position="118"/>
        <end position="296"/>
    </location>
</feature>
<evidence type="ECO:0000313" key="2">
    <source>
        <dbReference type="EMBL" id="PRY85890.1"/>
    </source>
</evidence>
<dbReference type="PANTHER" id="PTHR12110:SF53">
    <property type="entry name" value="BLR5974 PROTEIN"/>
    <property type="match status" value="1"/>
</dbReference>
<gene>
    <name evidence="2" type="ORF">CLW00_11020</name>
</gene>
<dbReference type="InterPro" id="IPR013022">
    <property type="entry name" value="Xyl_isomerase-like_TIM-brl"/>
</dbReference>
<dbReference type="Gene3D" id="3.20.20.150">
    <property type="entry name" value="Divalent-metal-dependent TIM barrel enzymes"/>
    <property type="match status" value="1"/>
</dbReference>
<dbReference type="Pfam" id="PF01261">
    <property type="entry name" value="AP_endonuc_2"/>
    <property type="match status" value="1"/>
</dbReference>
<dbReference type="PANTHER" id="PTHR12110">
    <property type="entry name" value="HYDROXYPYRUVATE ISOMERASE"/>
    <property type="match status" value="1"/>
</dbReference>
<comment type="caution">
    <text evidence="2">The sequence shown here is derived from an EMBL/GenBank/DDBJ whole genome shotgun (WGS) entry which is preliminary data.</text>
</comment>
<keyword evidence="3" id="KW-1185">Reference proteome</keyword>
<dbReference type="AlphaFoldDB" id="A0A2T0WGQ0"/>
<name>A0A2T0WGQ0_9BACT</name>
<organism evidence="2 3">
    <name type="scientific">Mongoliibacter ruber</name>
    <dbReference type="NCBI Taxonomy" id="1750599"/>
    <lineage>
        <taxon>Bacteria</taxon>
        <taxon>Pseudomonadati</taxon>
        <taxon>Bacteroidota</taxon>
        <taxon>Cytophagia</taxon>
        <taxon>Cytophagales</taxon>
        <taxon>Cyclobacteriaceae</taxon>
        <taxon>Mongoliibacter</taxon>
    </lineage>
</organism>
<evidence type="ECO:0000313" key="3">
    <source>
        <dbReference type="Proteomes" id="UP000238157"/>
    </source>
</evidence>
<dbReference type="RefSeq" id="WP_211300206.1">
    <property type="nucleotide sequence ID" value="NZ_PVTR01000010.1"/>
</dbReference>
<protein>
    <submittedName>
        <fullName evidence="2">Secreted protein</fullName>
    </submittedName>
</protein>
<dbReference type="InterPro" id="IPR036237">
    <property type="entry name" value="Xyl_isomerase-like_sf"/>
</dbReference>
<reference evidence="2 3" key="1">
    <citation type="submission" date="2018-03" db="EMBL/GenBank/DDBJ databases">
        <title>Genomic Encyclopedia of Archaeal and Bacterial Type Strains, Phase II (KMG-II): from individual species to whole genera.</title>
        <authorList>
            <person name="Goeker M."/>
        </authorList>
    </citation>
    <scope>NUCLEOTIDE SEQUENCE [LARGE SCALE GENOMIC DNA]</scope>
    <source>
        <strain evidence="2 3">DSM 27929</strain>
    </source>
</reference>
<sequence>MRKSPLDHHCLKEISRRDFIRKSSMAGILLAVPFPHFSQIIASNSMGIVVHSYWSRWQSKADSQQFPAFENALQLLNHCKSIGAGGIQVGVQNWTEDFATNIQKEKEGMFVEGSISLPKDKTDVSRFEHEILTAKKAGVEVFRTVCLSGRRYENFHSKNEFEAFKQASIQSLKLASKVVSKHQVKLAIENHKDWRAEELVDLVKMLDNEYVGVTIDFGNNLALMEDPNEVIEILAPFAFSTHIKDMGVKEDEKGFLLSEVPLGQGIVDLGKAVETCKKHNPEIRFSLEMITRDPLSIPCKTEEYWATFPELRSSSLETMNLIRQNEFEGELPAVSHLSTEEKLSFEEENILKCLQYSKETLNIGI</sequence>
<dbReference type="InterPro" id="IPR050312">
    <property type="entry name" value="IolE/XylAMocC-like"/>
</dbReference>
<accession>A0A2T0WGQ0</accession>